<accession>A0ABS2L769</accession>
<dbReference type="Gene3D" id="1.10.3720.10">
    <property type="entry name" value="MetI-like"/>
    <property type="match status" value="1"/>
</dbReference>
<feature type="transmembrane region" description="Helical" evidence="7">
    <location>
        <begin position="45"/>
        <end position="67"/>
    </location>
</feature>
<evidence type="ECO:0000256" key="2">
    <source>
        <dbReference type="ARBA" id="ARBA00022448"/>
    </source>
</evidence>
<dbReference type="SUPFAM" id="SSF161098">
    <property type="entry name" value="MetI-like"/>
    <property type="match status" value="1"/>
</dbReference>
<feature type="region of interest" description="Disordered" evidence="8">
    <location>
        <begin position="1"/>
        <end position="34"/>
    </location>
</feature>
<evidence type="ECO:0000313" key="11">
    <source>
        <dbReference type="Proteomes" id="UP000776164"/>
    </source>
</evidence>
<evidence type="ECO:0000256" key="3">
    <source>
        <dbReference type="ARBA" id="ARBA00022475"/>
    </source>
</evidence>
<evidence type="ECO:0000256" key="1">
    <source>
        <dbReference type="ARBA" id="ARBA00004651"/>
    </source>
</evidence>
<evidence type="ECO:0000256" key="6">
    <source>
        <dbReference type="ARBA" id="ARBA00023136"/>
    </source>
</evidence>
<dbReference type="InterPro" id="IPR035906">
    <property type="entry name" value="MetI-like_sf"/>
</dbReference>
<feature type="transmembrane region" description="Helical" evidence="7">
    <location>
        <begin position="163"/>
        <end position="184"/>
    </location>
</feature>
<dbReference type="EMBL" id="JAFBBU010000001">
    <property type="protein sequence ID" value="MBM7472919.1"/>
    <property type="molecule type" value="Genomic_DNA"/>
</dbReference>
<dbReference type="Proteomes" id="UP000776164">
    <property type="component" value="Unassembled WGS sequence"/>
</dbReference>
<feature type="compositionally biased region" description="Polar residues" evidence="8">
    <location>
        <begin position="1"/>
        <end position="12"/>
    </location>
</feature>
<feature type="transmembrane region" description="Helical" evidence="7">
    <location>
        <begin position="99"/>
        <end position="122"/>
    </location>
</feature>
<keyword evidence="11" id="KW-1185">Reference proteome</keyword>
<dbReference type="RefSeq" id="WP_205109998.1">
    <property type="nucleotide sequence ID" value="NZ_BAAAHT010000015.1"/>
</dbReference>
<dbReference type="InterPro" id="IPR000515">
    <property type="entry name" value="MetI-like"/>
</dbReference>
<protein>
    <submittedName>
        <fullName evidence="10">NitT/TauT family transport system permease protein</fullName>
    </submittedName>
</protein>
<evidence type="ECO:0000256" key="8">
    <source>
        <dbReference type="SAM" id="MobiDB-lite"/>
    </source>
</evidence>
<sequence>MTTISNETNTTVDGVDNLEAHPTPELPVTLSTSTPRGAKNRFKKWIPPLLVFLAIVGVWYLISLFVLDPHLRFLLPLPQDILLKGLLDPLSFGALMQGLYQTIIVSLLGLAIAIVIGVIWAVAMSQAKWIERSLFPYAVILQCIPILALVPLIGFWFGYEFPSRVLVCVMIALFPMVNNTLFGLQSVDKGHKELFKLQGASRATTLIKLSFPQALPAIFAGMRISAGLAVVGAIVGDQFFRRGTPGLGILISNYSSRLQGEQLFATIITAALFGVVVFWLFGLLGRRAVGKWYDFT</sequence>
<comment type="similarity">
    <text evidence="7">Belongs to the binding-protein-dependent transport system permease family.</text>
</comment>
<comment type="subcellular location">
    <subcellularLocation>
        <location evidence="1 7">Cell membrane</location>
        <topology evidence="1 7">Multi-pass membrane protein</topology>
    </subcellularLocation>
</comment>
<feature type="transmembrane region" description="Helical" evidence="7">
    <location>
        <begin position="214"/>
        <end position="235"/>
    </location>
</feature>
<feature type="transmembrane region" description="Helical" evidence="7">
    <location>
        <begin position="263"/>
        <end position="284"/>
    </location>
</feature>
<name>A0ABS2L769_9MICO</name>
<feature type="transmembrane region" description="Helical" evidence="7">
    <location>
        <begin position="134"/>
        <end position="157"/>
    </location>
</feature>
<dbReference type="PANTHER" id="PTHR30151:SF41">
    <property type="entry name" value="ABC TRANSPORTER PERMEASE PROTEIN"/>
    <property type="match status" value="1"/>
</dbReference>
<proteinExistence type="inferred from homology"/>
<evidence type="ECO:0000259" key="9">
    <source>
        <dbReference type="PROSITE" id="PS50928"/>
    </source>
</evidence>
<keyword evidence="4 7" id="KW-0812">Transmembrane</keyword>
<evidence type="ECO:0000313" key="10">
    <source>
        <dbReference type="EMBL" id="MBM7472919.1"/>
    </source>
</evidence>
<dbReference type="CDD" id="cd06261">
    <property type="entry name" value="TM_PBP2"/>
    <property type="match status" value="1"/>
</dbReference>
<keyword evidence="6 7" id="KW-0472">Membrane</keyword>
<organism evidence="10 11">
    <name type="scientific">Subtercola frigoramans</name>
    <dbReference type="NCBI Taxonomy" id="120298"/>
    <lineage>
        <taxon>Bacteria</taxon>
        <taxon>Bacillati</taxon>
        <taxon>Actinomycetota</taxon>
        <taxon>Actinomycetes</taxon>
        <taxon>Micrococcales</taxon>
        <taxon>Microbacteriaceae</taxon>
        <taxon>Subtercola</taxon>
    </lineage>
</organism>
<evidence type="ECO:0000256" key="4">
    <source>
        <dbReference type="ARBA" id="ARBA00022692"/>
    </source>
</evidence>
<gene>
    <name evidence="10" type="ORF">JOE66_002553</name>
</gene>
<keyword evidence="5 7" id="KW-1133">Transmembrane helix</keyword>
<reference evidence="10 11" key="1">
    <citation type="submission" date="2021-01" db="EMBL/GenBank/DDBJ databases">
        <title>Sequencing the genomes of 1000 actinobacteria strains.</title>
        <authorList>
            <person name="Klenk H.-P."/>
        </authorList>
    </citation>
    <scope>NUCLEOTIDE SEQUENCE [LARGE SCALE GENOMIC DNA]</scope>
    <source>
        <strain evidence="10 11">DSM 13057</strain>
    </source>
</reference>
<evidence type="ECO:0000256" key="7">
    <source>
        <dbReference type="RuleBase" id="RU363032"/>
    </source>
</evidence>
<keyword evidence="2 7" id="KW-0813">Transport</keyword>
<dbReference type="PROSITE" id="PS50928">
    <property type="entry name" value="ABC_TM1"/>
    <property type="match status" value="1"/>
</dbReference>
<keyword evidence="3" id="KW-1003">Cell membrane</keyword>
<feature type="domain" description="ABC transmembrane type-1" evidence="9">
    <location>
        <begin position="99"/>
        <end position="285"/>
    </location>
</feature>
<dbReference type="PANTHER" id="PTHR30151">
    <property type="entry name" value="ALKANE SULFONATE ABC TRANSPORTER-RELATED, MEMBRANE SUBUNIT"/>
    <property type="match status" value="1"/>
</dbReference>
<evidence type="ECO:0000256" key="5">
    <source>
        <dbReference type="ARBA" id="ARBA00022989"/>
    </source>
</evidence>
<comment type="caution">
    <text evidence="10">The sequence shown here is derived from an EMBL/GenBank/DDBJ whole genome shotgun (WGS) entry which is preliminary data.</text>
</comment>
<dbReference type="Pfam" id="PF00528">
    <property type="entry name" value="BPD_transp_1"/>
    <property type="match status" value="1"/>
</dbReference>